<dbReference type="Proteomes" id="UP000220836">
    <property type="component" value="Unassembled WGS sequence"/>
</dbReference>
<dbReference type="Pfam" id="PF06089">
    <property type="entry name" value="Asparaginase_II"/>
    <property type="match status" value="1"/>
</dbReference>
<dbReference type="InterPro" id="IPR010349">
    <property type="entry name" value="Asparaginase_II"/>
</dbReference>
<dbReference type="PANTHER" id="PTHR42110">
    <property type="entry name" value="L-ASPARAGINASE, PUTATIVE (AFU_ORTHOLOGUE AFUA_3G11890)-RELATED"/>
    <property type="match status" value="1"/>
</dbReference>
<accession>A0A238KK04</accession>
<proteinExistence type="predicted"/>
<keyword evidence="2" id="KW-1185">Reference proteome</keyword>
<protein>
    <submittedName>
        <fullName evidence="1">L-asparaginase II</fullName>
    </submittedName>
</protein>
<dbReference type="EMBL" id="FXYH01000009">
    <property type="protein sequence ID" value="SMX43179.1"/>
    <property type="molecule type" value="Genomic_DNA"/>
</dbReference>
<evidence type="ECO:0000313" key="2">
    <source>
        <dbReference type="Proteomes" id="UP000220836"/>
    </source>
</evidence>
<evidence type="ECO:0000313" key="1">
    <source>
        <dbReference type="EMBL" id="SMX43179.1"/>
    </source>
</evidence>
<name>A0A238KK04_9RHOB</name>
<dbReference type="AlphaFoldDB" id="A0A238KK04"/>
<sequence>MRTPEPMVEIHRGPFVESQHMGHAVICDGSGGVVEAWGDPDAVVLPRSSAKMIQALPLVMSGAAEAFGIGPARLALACASHQGAPMHVRAVNAWLDELGLGDDDLICGTEASRDKDLRFQMIRDGDSPCRVHNNCSGKHSGFLILTKHLGASSDYVDPAHPVQKSVRDAFEEVTGATSPGFGIDGCSAPNFATSMLGMARAMAFFASAGQRSDTMSEAAQQLVGGMIAYPELVAGDTRACTHLMRAAKEPLALKTGAEGYFVAILPHRGWGISLKIVDGATRASNSAIAALLVRIGVLDAENPEVIRFLNPPVKNWDGLVTGEIRPVAGLTGV</sequence>
<gene>
    <name evidence="1" type="ORF">PEV8663_02607</name>
</gene>
<reference evidence="1 2" key="1">
    <citation type="submission" date="2017-05" db="EMBL/GenBank/DDBJ databases">
        <authorList>
            <person name="Song R."/>
            <person name="Chenine A.L."/>
            <person name="Ruprecht R.M."/>
        </authorList>
    </citation>
    <scope>NUCLEOTIDE SEQUENCE [LARGE SCALE GENOMIC DNA]</scope>
    <source>
        <strain evidence="1 2">CECT 8663</strain>
    </source>
</reference>
<organism evidence="1 2">
    <name type="scientific">Pelagimonas varians</name>
    <dbReference type="NCBI Taxonomy" id="696760"/>
    <lineage>
        <taxon>Bacteria</taxon>
        <taxon>Pseudomonadati</taxon>
        <taxon>Pseudomonadota</taxon>
        <taxon>Alphaproteobacteria</taxon>
        <taxon>Rhodobacterales</taxon>
        <taxon>Roseobacteraceae</taxon>
        <taxon>Pelagimonas</taxon>
    </lineage>
</organism>
<dbReference type="PANTHER" id="PTHR42110:SF1">
    <property type="entry name" value="L-ASPARAGINASE, PUTATIVE (AFU_ORTHOLOGUE AFUA_3G11890)-RELATED"/>
    <property type="match status" value="1"/>
</dbReference>